<evidence type="ECO:0000313" key="1">
    <source>
        <dbReference type="EMBL" id="APQ42119.1"/>
    </source>
</evidence>
<dbReference type="KEGG" id="vg:63210579"/>
<dbReference type="GeneID" id="63210579"/>
<organism evidence="1 2">
    <name type="scientific">Mycobacterium phage MrMagoo</name>
    <dbReference type="NCBI Taxonomy" id="1927020"/>
    <lineage>
        <taxon>Viruses</taxon>
        <taxon>Duplodnaviria</taxon>
        <taxon>Heunggongvirae</taxon>
        <taxon>Uroviricota</taxon>
        <taxon>Caudoviricetes</taxon>
        <taxon>Vilmaviridae</taxon>
        <taxon>Mclasvirinae</taxon>
        <taxon>Reyvirus</taxon>
        <taxon>Reyvirus mrmagoo</taxon>
    </lineage>
</organism>
<gene>
    <name evidence="1" type="primary">14</name>
    <name evidence="1" type="ORF">PBI_MRMAGOO_14</name>
</gene>
<dbReference type="EMBL" id="KY223999">
    <property type="protein sequence ID" value="APQ42119.1"/>
    <property type="molecule type" value="Genomic_DNA"/>
</dbReference>
<sequence>MITFHTLVNFTPEPSTQMGSSYRQRDTRSYSILGMARSLRTRFANELKRHNRPHDVRILRTTIDADGTVETSWVE</sequence>
<evidence type="ECO:0000313" key="2">
    <source>
        <dbReference type="Proteomes" id="UP000225965"/>
    </source>
</evidence>
<dbReference type="Proteomes" id="UP000225965">
    <property type="component" value="Segment"/>
</dbReference>
<reference evidence="1 2" key="1">
    <citation type="submission" date="2016-11" db="EMBL/GenBank/DDBJ databases">
        <authorList>
            <person name="Brown T."/>
            <person name="Davidson K."/>
            <person name="Doll Z."/>
            <person name="Jansson R."/>
            <person name="Janyszek T."/>
            <person name="Lwin C."/>
            <person name="Patil S."/>
            <person name="Piper J."/>
            <person name="Rajendiran N."/>
            <person name="Rittenhouse N.L."/>
            <person name="Younker T.P."/>
            <person name="Zhang J."/>
            <person name="Garlena R.A."/>
            <person name="Russell D.A."/>
            <person name="Pope W.H."/>
            <person name="Jacobs-Sera D."/>
            <person name="Hatfull G.F."/>
        </authorList>
    </citation>
    <scope>NUCLEOTIDE SEQUENCE [LARGE SCALE GENOMIC DNA]</scope>
</reference>
<keyword evidence="2" id="KW-1185">Reference proteome</keyword>
<dbReference type="RefSeq" id="YP_010013920.1">
    <property type="nucleotide sequence ID" value="NC_053515.1"/>
</dbReference>
<protein>
    <submittedName>
        <fullName evidence="1">Uncharacterized protein</fullName>
    </submittedName>
</protein>
<name>A0A1L6BYF6_9CAUD</name>
<accession>A0A1L6BYF6</accession>
<proteinExistence type="predicted"/>